<sequence length="516" mass="61410">MQDHGNECLQGTKKQQEVVWDEVNQRCLNTKFYITFTKNKEIKYISDDGSILRIYYKKFRINKISEMITSIFFFKKVFKSNAIWKGEILKGVGGQYSNDGKKHGQWQDLSENYWEYVYIYLLFIKIRAQIQEVGEYLNNQKKGIWKYIYKYRVICGDSYEQGFKNRQWTDLDEGFKDYLIVQVKIFWWWILQNIRFLKWNLWIEFSNGFSSSSQIYHKGENQNGKNRSLVFLLQRKQSKSFSENWWRFLLRRCEKCKWVELSNGFYCSSQVLHKGEYKNGRKIGVWDIDFKQWNKKLWELIGGGAQDNQGLKHEKWIYFNDSFKEENQVTYHCLYKNGQIIGRYDINYRQNQNKLWEQIGGGSYEQGQKNGLWVILIGVRSYIRMNINMTKKLVNGILITNIIMINLENKCYEIIFQYIVKEVFMKMDQKMVDEIIVKSLLVVNILMVKKLGNKILFQIVDQICNQIINLLQQSGGGSYDQFFQKNGLWIDLSDGFKSSNQVVCNGVYKNGKKIGS</sequence>
<proteinExistence type="predicted"/>
<name>A0A8S1WX48_9CILI</name>
<keyword evidence="2" id="KW-1185">Reference proteome</keyword>
<dbReference type="PANTHER" id="PTHR33706:SF1">
    <property type="entry name" value="TPR REPEAT PROTEIN"/>
    <property type="match status" value="1"/>
</dbReference>
<dbReference type="AlphaFoldDB" id="A0A8S1WX48"/>
<organism evidence="1 2">
    <name type="scientific">Paramecium pentaurelia</name>
    <dbReference type="NCBI Taxonomy" id="43138"/>
    <lineage>
        <taxon>Eukaryota</taxon>
        <taxon>Sar</taxon>
        <taxon>Alveolata</taxon>
        <taxon>Ciliophora</taxon>
        <taxon>Intramacronucleata</taxon>
        <taxon>Oligohymenophorea</taxon>
        <taxon>Peniculida</taxon>
        <taxon>Parameciidae</taxon>
        <taxon>Paramecium</taxon>
    </lineage>
</organism>
<dbReference type="Proteomes" id="UP000689195">
    <property type="component" value="Unassembled WGS sequence"/>
</dbReference>
<comment type="caution">
    <text evidence="1">The sequence shown here is derived from an EMBL/GenBank/DDBJ whole genome shotgun (WGS) entry which is preliminary data.</text>
</comment>
<protein>
    <submittedName>
        <fullName evidence="1">Uncharacterized protein</fullName>
    </submittedName>
</protein>
<evidence type="ECO:0000313" key="1">
    <source>
        <dbReference type="EMBL" id="CAD8194002.1"/>
    </source>
</evidence>
<accession>A0A8S1WX48</accession>
<dbReference type="OrthoDB" id="298777at2759"/>
<reference evidence="1" key="1">
    <citation type="submission" date="2021-01" db="EMBL/GenBank/DDBJ databases">
        <authorList>
            <consortium name="Genoscope - CEA"/>
            <person name="William W."/>
        </authorList>
    </citation>
    <scope>NUCLEOTIDE SEQUENCE</scope>
</reference>
<evidence type="ECO:0000313" key="2">
    <source>
        <dbReference type="Proteomes" id="UP000689195"/>
    </source>
</evidence>
<gene>
    <name evidence="1" type="ORF">PPENT_87.1.T1050162</name>
</gene>
<dbReference type="EMBL" id="CAJJDO010000105">
    <property type="protein sequence ID" value="CAD8194002.1"/>
    <property type="molecule type" value="Genomic_DNA"/>
</dbReference>
<dbReference type="PANTHER" id="PTHR33706">
    <property type="entry name" value="MORN VARIANT REPEAT PROTEIN"/>
    <property type="match status" value="1"/>
</dbReference>